<feature type="region of interest" description="Disordered" evidence="10">
    <location>
        <begin position="16"/>
        <end position="37"/>
    </location>
</feature>
<evidence type="ECO:0000256" key="10">
    <source>
        <dbReference type="SAM" id="MobiDB-lite"/>
    </source>
</evidence>
<evidence type="ECO:0000256" key="1">
    <source>
        <dbReference type="ARBA" id="ARBA00004123"/>
    </source>
</evidence>
<keyword evidence="7" id="KW-0949">S-adenosyl-L-methionine</keyword>
<keyword evidence="6 11" id="KW-0808">Transferase</keyword>
<dbReference type="AlphaFoldDB" id="A0A4P6XL15"/>
<dbReference type="PANTHER" id="PTHR14614">
    <property type="entry name" value="HEPATOCELLULAR CARCINOMA-ASSOCIATED ANTIGEN"/>
    <property type="match status" value="1"/>
</dbReference>
<dbReference type="InterPro" id="IPR029063">
    <property type="entry name" value="SAM-dependent_MTases_sf"/>
</dbReference>
<gene>
    <name evidence="11" type="primary">MPUL0A12730</name>
    <name evidence="11" type="ORF">METSCH_A12730</name>
</gene>
<comment type="similarity">
    <text evidence="9">Belongs to the methyltransferase superfamily. METTL18 family.</text>
</comment>
<evidence type="ECO:0000313" key="12">
    <source>
        <dbReference type="Proteomes" id="UP000292447"/>
    </source>
</evidence>
<evidence type="ECO:0000256" key="8">
    <source>
        <dbReference type="ARBA" id="ARBA00023242"/>
    </source>
</evidence>
<dbReference type="GO" id="GO:0032259">
    <property type="term" value="P:methylation"/>
    <property type="evidence" value="ECO:0007669"/>
    <property type="project" value="UniProtKB-KW"/>
</dbReference>
<accession>A0A4P6XL15</accession>
<organism evidence="11 12">
    <name type="scientific">Metschnikowia aff. pulcherrima</name>
    <dbReference type="NCBI Taxonomy" id="2163413"/>
    <lineage>
        <taxon>Eukaryota</taxon>
        <taxon>Fungi</taxon>
        <taxon>Dikarya</taxon>
        <taxon>Ascomycota</taxon>
        <taxon>Saccharomycotina</taxon>
        <taxon>Pichiomycetes</taxon>
        <taxon>Metschnikowiaceae</taxon>
        <taxon>Metschnikowia</taxon>
    </lineage>
</organism>
<name>A0A4P6XL15_9ASCO</name>
<evidence type="ECO:0000256" key="5">
    <source>
        <dbReference type="ARBA" id="ARBA00022603"/>
    </source>
</evidence>
<evidence type="ECO:0000313" key="11">
    <source>
        <dbReference type="EMBL" id="QBM86628.1"/>
    </source>
</evidence>
<dbReference type="InterPro" id="IPR019410">
    <property type="entry name" value="Methyltransf_16"/>
</dbReference>
<dbReference type="EMBL" id="CP034456">
    <property type="protein sequence ID" value="QBM86628.1"/>
    <property type="molecule type" value="Genomic_DNA"/>
</dbReference>
<evidence type="ECO:0000256" key="3">
    <source>
        <dbReference type="ARBA" id="ARBA00012533"/>
    </source>
</evidence>
<sequence length="349" mass="39103">MLFAFGFNGDDFSDDETLIKSSNTSNPKQVVEGQEGASVEPKLHSLGDILQSLIGVRLTFDNYQTPSGNIVYRRQLFDVKHQVMTEEDGDANEVHSILMGNSSEEVDVRKNVYEGGFKLWECSYDLVDKLDALYENGETQKFDCLLELGCGTALPTCYLMLKLFSSDASNPSHFIFSDFNYEVLRLVTVPNILIHYAATLDPEVLHDLSDSQIPLGNDELLLTPAFLEKFTSDLKERNMDILFVSGSWGSEFVDLVAPFLPDMIITSETIYSPDSLPLISDMMVQLFEKSQPYIGLVAAKQYYFGVGGSVKEFLEDLNSKKPDTMTVETTNNDLGQLKRDIVTLRPKNC</sequence>
<dbReference type="STRING" id="2163413.A0A4P6XL15"/>
<reference evidence="12" key="1">
    <citation type="submission" date="2019-03" db="EMBL/GenBank/DDBJ databases">
        <title>Snf2 controls pulcherriminic acid biosynthesis and connects pigmentation and antifungal activity of the yeast Metschnikowia pulcherrima.</title>
        <authorList>
            <person name="Gore-Lloyd D."/>
            <person name="Sumann I."/>
            <person name="Brachmann A.O."/>
            <person name="Schneeberger K."/>
            <person name="Ortiz-Merino R.A."/>
            <person name="Moreno-Beltran M."/>
            <person name="Schlaefli M."/>
            <person name="Kirner P."/>
            <person name="Santos Kron A."/>
            <person name="Wolfe K.H."/>
            <person name="Piel J."/>
            <person name="Ahrens C.H."/>
            <person name="Henk D."/>
            <person name="Freimoser F.M."/>
        </authorList>
    </citation>
    <scope>NUCLEOTIDE SEQUENCE [LARGE SCALE GENOMIC DNA]</scope>
    <source>
        <strain evidence="12">APC 1.2</strain>
    </source>
</reference>
<dbReference type="GO" id="GO:0005634">
    <property type="term" value="C:nucleus"/>
    <property type="evidence" value="ECO:0007669"/>
    <property type="project" value="UniProtKB-SubCell"/>
</dbReference>
<proteinExistence type="inferred from homology"/>
<keyword evidence="5 11" id="KW-0489">Methyltransferase</keyword>
<keyword evidence="8" id="KW-0539">Nucleus</keyword>
<feature type="compositionally biased region" description="Polar residues" evidence="10">
    <location>
        <begin position="19"/>
        <end position="28"/>
    </location>
</feature>
<protein>
    <recommendedName>
        <fullName evidence="3">protein-histidine N-methyltransferase</fullName>
        <ecNumber evidence="3">2.1.1.85</ecNumber>
    </recommendedName>
</protein>
<dbReference type="Gene3D" id="3.40.50.150">
    <property type="entry name" value="Vaccinia Virus protein VP39"/>
    <property type="match status" value="1"/>
</dbReference>
<evidence type="ECO:0000256" key="9">
    <source>
        <dbReference type="ARBA" id="ARBA00038126"/>
    </source>
</evidence>
<dbReference type="Proteomes" id="UP000292447">
    <property type="component" value="Chromosome I"/>
</dbReference>
<dbReference type="GO" id="GO:0018064">
    <property type="term" value="F:protein-L-histidine N-tele-methyltransferase activity"/>
    <property type="evidence" value="ECO:0007669"/>
    <property type="project" value="UniProtKB-EC"/>
</dbReference>
<evidence type="ECO:0000256" key="7">
    <source>
        <dbReference type="ARBA" id="ARBA00022691"/>
    </source>
</evidence>
<dbReference type="PANTHER" id="PTHR14614:SF39">
    <property type="entry name" value="HISTIDINE PROTEIN METHYLTRANSFERASE 1 HOMOLOG"/>
    <property type="match status" value="1"/>
</dbReference>
<comment type="subcellular location">
    <subcellularLocation>
        <location evidence="2">Cytoplasm</location>
    </subcellularLocation>
    <subcellularLocation>
        <location evidence="1">Nucleus</location>
    </subcellularLocation>
</comment>
<dbReference type="EC" id="2.1.1.85" evidence="3"/>
<evidence type="ECO:0000256" key="4">
    <source>
        <dbReference type="ARBA" id="ARBA00022490"/>
    </source>
</evidence>
<keyword evidence="4" id="KW-0963">Cytoplasm</keyword>
<dbReference type="GO" id="GO:0005737">
    <property type="term" value="C:cytoplasm"/>
    <property type="evidence" value="ECO:0007669"/>
    <property type="project" value="UniProtKB-SubCell"/>
</dbReference>
<evidence type="ECO:0000256" key="2">
    <source>
        <dbReference type="ARBA" id="ARBA00004496"/>
    </source>
</evidence>
<keyword evidence="12" id="KW-1185">Reference proteome</keyword>
<evidence type="ECO:0000256" key="6">
    <source>
        <dbReference type="ARBA" id="ARBA00022679"/>
    </source>
</evidence>